<accession>A0A6H2EN49</accession>
<protein>
    <submittedName>
        <fullName evidence="2">Uncharacterized protein</fullName>
    </submittedName>
</protein>
<dbReference type="KEGG" id="arca:HC352_08295"/>
<keyword evidence="1" id="KW-1133">Transmembrane helix</keyword>
<evidence type="ECO:0000313" key="2">
    <source>
        <dbReference type="EMBL" id="QJC22500.1"/>
    </source>
</evidence>
<proteinExistence type="predicted"/>
<dbReference type="AlphaFoldDB" id="A0A6H2EN49"/>
<sequence>MALILLVVSLQIMFFIFLLRYIVFVEGVLVGFVAAVYMSHDLGFHPAYGVTAAIIIAIANLVLQSTKVGFALLATTFSLMYANFVYEKLVEHYTPGDTTWGWFGAIVCFTVSMALHGATFINRRETLNT</sequence>
<feature type="transmembrane region" description="Helical" evidence="1">
    <location>
        <begin position="98"/>
        <end position="121"/>
    </location>
</feature>
<dbReference type="RefSeq" id="WP_168918422.1">
    <property type="nucleotide sequence ID" value="NZ_CP050804.1"/>
</dbReference>
<feature type="transmembrane region" description="Helical" evidence="1">
    <location>
        <begin position="70"/>
        <end position="86"/>
    </location>
</feature>
<dbReference type="Proteomes" id="UP000502298">
    <property type="component" value="Chromosome"/>
</dbReference>
<keyword evidence="3" id="KW-1185">Reference proteome</keyword>
<dbReference type="EMBL" id="CP050804">
    <property type="protein sequence ID" value="QJC22500.1"/>
    <property type="molecule type" value="Genomic_DNA"/>
</dbReference>
<name>A0A6H2EN49_9ACTO</name>
<feature type="transmembrane region" description="Helical" evidence="1">
    <location>
        <begin position="44"/>
        <end position="63"/>
    </location>
</feature>
<reference evidence="2 3" key="1">
    <citation type="submission" date="2020-03" db="EMBL/GenBank/DDBJ databases">
        <title>Complete genome of Arcanobacterium buesumensis sp. nov. strain 2701.</title>
        <authorList>
            <person name="Borowiak M."/>
            <person name="Alssahen M."/>
            <person name="Laemmler C."/>
            <person name="Malorny B."/>
            <person name="Hassan A."/>
            <person name="Prenger-Berninghoff E."/>
            <person name="Ploetz M."/>
            <person name="Abdulmawjood A."/>
        </authorList>
    </citation>
    <scope>NUCLEOTIDE SEQUENCE [LARGE SCALE GENOMIC DNA]</scope>
    <source>
        <strain evidence="2 3">2701</strain>
    </source>
</reference>
<gene>
    <name evidence="2" type="ORF">HC352_08295</name>
</gene>
<evidence type="ECO:0000256" key="1">
    <source>
        <dbReference type="SAM" id="Phobius"/>
    </source>
</evidence>
<feature type="transmembrane region" description="Helical" evidence="1">
    <location>
        <begin position="12"/>
        <end position="38"/>
    </location>
</feature>
<organism evidence="2 3">
    <name type="scientific">Arcanobacterium buesumense</name>
    <dbReference type="NCBI Taxonomy" id="2722751"/>
    <lineage>
        <taxon>Bacteria</taxon>
        <taxon>Bacillati</taxon>
        <taxon>Actinomycetota</taxon>
        <taxon>Actinomycetes</taxon>
        <taxon>Actinomycetales</taxon>
        <taxon>Actinomycetaceae</taxon>
        <taxon>Arcanobacterium</taxon>
    </lineage>
</organism>
<evidence type="ECO:0000313" key="3">
    <source>
        <dbReference type="Proteomes" id="UP000502298"/>
    </source>
</evidence>
<keyword evidence="1" id="KW-0472">Membrane</keyword>
<keyword evidence="1" id="KW-0812">Transmembrane</keyword>